<evidence type="ECO:0000313" key="7">
    <source>
        <dbReference type="EMBL" id="WIV57729.1"/>
    </source>
</evidence>
<comment type="cofactor">
    <cofactor evidence="1">
        <name>FAD</name>
        <dbReference type="ChEBI" id="CHEBI:57692"/>
    </cofactor>
</comment>
<dbReference type="InterPro" id="IPR016166">
    <property type="entry name" value="FAD-bd_PCMH"/>
</dbReference>
<dbReference type="PROSITE" id="PS00862">
    <property type="entry name" value="OX2_COVAL_FAD"/>
    <property type="match status" value="1"/>
</dbReference>
<dbReference type="InterPro" id="IPR006094">
    <property type="entry name" value="Oxid_FAD_bind_N"/>
</dbReference>
<organism evidence="7 8">
    <name type="scientific">Amycolatopsis nalaikhensis</name>
    <dbReference type="NCBI Taxonomy" id="715472"/>
    <lineage>
        <taxon>Bacteria</taxon>
        <taxon>Bacillati</taxon>
        <taxon>Actinomycetota</taxon>
        <taxon>Actinomycetes</taxon>
        <taxon>Pseudonocardiales</taxon>
        <taxon>Pseudonocardiaceae</taxon>
        <taxon>Amycolatopsis</taxon>
    </lineage>
</organism>
<dbReference type="PANTHER" id="PTHR42973">
    <property type="entry name" value="BINDING OXIDOREDUCTASE, PUTATIVE (AFU_ORTHOLOGUE AFUA_1G17690)-RELATED"/>
    <property type="match status" value="1"/>
</dbReference>
<evidence type="ECO:0000256" key="1">
    <source>
        <dbReference type="ARBA" id="ARBA00001974"/>
    </source>
</evidence>
<dbReference type="Proteomes" id="UP001227101">
    <property type="component" value="Chromosome"/>
</dbReference>
<dbReference type="InterPro" id="IPR036318">
    <property type="entry name" value="FAD-bd_PCMH-like_sf"/>
</dbReference>
<comment type="similarity">
    <text evidence="2">Belongs to the oxygen-dependent FAD-linked oxidoreductase family.</text>
</comment>
<dbReference type="SUPFAM" id="SSF56176">
    <property type="entry name" value="FAD-binding/transporter-associated domain-like"/>
    <property type="match status" value="1"/>
</dbReference>
<dbReference type="RefSeq" id="WP_285455032.1">
    <property type="nucleotide sequence ID" value="NZ_CP127173.1"/>
</dbReference>
<dbReference type="InterPro" id="IPR012951">
    <property type="entry name" value="BBE"/>
</dbReference>
<sequence length="462" mass="48705">MTTTSDTFPARIRGTVLREGDDGYDAARRVWNGEIDRRPALIVRVAGPDDVATALAHARETGLDVTVRGGGHDFGGAAVADGALLIDLGALRTIEVDAGRRTARVGGGATWAELDAATQEHGLATPGGTVSDTGVGGLTLGGGFGWLTPRHGLTIDNLVSAEVVTADGRVLRASETEHPDLFWALRGGGGNFGVVTEFEFRLHPVGPLVELGMFFWGLDDAPAALRFAREVLADLPDGTGAMLAGLTAPPAPFVPAEHHGAPGVALVVAGFDGPERHAEVVTRIRAGLPARFELVTPIPYTELQKLLDGGAPRGLLAYEKSLYLDELTDDVLDVVAAHLPGKSSPLSLMPVFPVRGAFSAVPDEATAFGGARRDGFVFGIATVAPTPELHAADRAWTRAFWSALTPFAANVGGYVNFMAEYEEDRVRASYGAEKYARLRRIKAAYDPGNVFHHNANIPPTGT</sequence>
<protein>
    <submittedName>
        <fullName evidence="7">FAD-binding oxidoreductase</fullName>
    </submittedName>
</protein>
<dbReference type="InterPro" id="IPR016164">
    <property type="entry name" value="FAD-linked_Oxase-like_C"/>
</dbReference>
<evidence type="ECO:0000256" key="3">
    <source>
        <dbReference type="ARBA" id="ARBA00022630"/>
    </source>
</evidence>
<keyword evidence="8" id="KW-1185">Reference proteome</keyword>
<dbReference type="PROSITE" id="PS51387">
    <property type="entry name" value="FAD_PCMH"/>
    <property type="match status" value="1"/>
</dbReference>
<evidence type="ECO:0000256" key="5">
    <source>
        <dbReference type="ARBA" id="ARBA00023002"/>
    </source>
</evidence>
<dbReference type="SUPFAM" id="SSF55103">
    <property type="entry name" value="FAD-linked oxidases, C-terminal domain"/>
    <property type="match status" value="1"/>
</dbReference>
<evidence type="ECO:0000256" key="4">
    <source>
        <dbReference type="ARBA" id="ARBA00022827"/>
    </source>
</evidence>
<dbReference type="EMBL" id="CP127173">
    <property type="protein sequence ID" value="WIV57729.1"/>
    <property type="molecule type" value="Genomic_DNA"/>
</dbReference>
<dbReference type="Pfam" id="PF01565">
    <property type="entry name" value="FAD_binding_4"/>
    <property type="match status" value="1"/>
</dbReference>
<dbReference type="Gene3D" id="3.40.462.20">
    <property type="match status" value="1"/>
</dbReference>
<dbReference type="PANTHER" id="PTHR42973:SF39">
    <property type="entry name" value="FAD-BINDING PCMH-TYPE DOMAIN-CONTAINING PROTEIN"/>
    <property type="match status" value="1"/>
</dbReference>
<evidence type="ECO:0000259" key="6">
    <source>
        <dbReference type="PROSITE" id="PS51387"/>
    </source>
</evidence>
<accession>A0ABY8XPY9</accession>
<proteinExistence type="inferred from homology"/>
<evidence type="ECO:0000256" key="2">
    <source>
        <dbReference type="ARBA" id="ARBA00005466"/>
    </source>
</evidence>
<dbReference type="InterPro" id="IPR006093">
    <property type="entry name" value="Oxy_OxRdtase_FAD_BS"/>
</dbReference>
<feature type="domain" description="FAD-binding PCMH-type" evidence="6">
    <location>
        <begin position="35"/>
        <end position="205"/>
    </location>
</feature>
<gene>
    <name evidence="7" type="ORF">QP939_03315</name>
</gene>
<keyword evidence="4" id="KW-0274">FAD</keyword>
<evidence type="ECO:0000313" key="8">
    <source>
        <dbReference type="Proteomes" id="UP001227101"/>
    </source>
</evidence>
<dbReference type="InterPro" id="IPR016167">
    <property type="entry name" value="FAD-bd_PCMH_sub1"/>
</dbReference>
<dbReference type="Gene3D" id="3.30.465.10">
    <property type="match status" value="1"/>
</dbReference>
<dbReference type="InterPro" id="IPR050416">
    <property type="entry name" value="FAD-linked_Oxidoreductase"/>
</dbReference>
<keyword evidence="5" id="KW-0560">Oxidoreductase</keyword>
<dbReference type="Gene3D" id="3.30.43.10">
    <property type="entry name" value="Uridine Diphospho-n-acetylenolpyruvylglucosamine Reductase, domain 2"/>
    <property type="match status" value="1"/>
</dbReference>
<keyword evidence="3" id="KW-0285">Flavoprotein</keyword>
<name>A0ABY8XPY9_9PSEU</name>
<dbReference type="InterPro" id="IPR016169">
    <property type="entry name" value="FAD-bd_PCMH_sub2"/>
</dbReference>
<dbReference type="Pfam" id="PF08031">
    <property type="entry name" value="BBE"/>
    <property type="match status" value="1"/>
</dbReference>
<reference evidence="7 8" key="1">
    <citation type="submission" date="2023-06" db="EMBL/GenBank/DDBJ databases">
        <authorList>
            <person name="Oyuntsetseg B."/>
            <person name="Kim S.B."/>
        </authorList>
    </citation>
    <scope>NUCLEOTIDE SEQUENCE [LARGE SCALE GENOMIC DNA]</scope>
    <source>
        <strain evidence="7 8">2-2</strain>
    </source>
</reference>